<dbReference type="STRING" id="1081109.A0A167Y533"/>
<dbReference type="PANTHER" id="PTHR10578">
    <property type="entry name" value="S -2-HYDROXY-ACID OXIDASE-RELATED"/>
    <property type="match status" value="1"/>
</dbReference>
<dbReference type="AlphaFoldDB" id="A0A167Y533"/>
<comment type="similarity">
    <text evidence="3">Belongs to the FMN-dependent alpha-hydroxy acid dehydrogenase family.</text>
</comment>
<dbReference type="EMBL" id="AZGY01000020">
    <property type="protein sequence ID" value="KZZ90871.1"/>
    <property type="molecule type" value="Genomic_DNA"/>
</dbReference>
<dbReference type="PANTHER" id="PTHR10578:SF149">
    <property type="entry name" value="2-HYDROXYACID OXIDASE 2"/>
    <property type="match status" value="1"/>
</dbReference>
<dbReference type="InterPro" id="IPR012133">
    <property type="entry name" value="Alpha-hydoxy_acid_DH_FMN"/>
</dbReference>
<reference evidence="5 6" key="1">
    <citation type="journal article" date="2016" name="Genome Biol. Evol.">
        <title>Divergent and convergent evolution of fungal pathogenicity.</title>
        <authorList>
            <person name="Shang Y."/>
            <person name="Xiao G."/>
            <person name="Zheng P."/>
            <person name="Cen K."/>
            <person name="Zhan S."/>
            <person name="Wang C."/>
        </authorList>
    </citation>
    <scope>NUCLEOTIDE SEQUENCE [LARGE SCALE GENOMIC DNA]</scope>
    <source>
        <strain evidence="5 6">RCEF 2490</strain>
    </source>
</reference>
<dbReference type="GO" id="GO:0016491">
    <property type="term" value="F:oxidoreductase activity"/>
    <property type="evidence" value="ECO:0007669"/>
    <property type="project" value="UniProtKB-KW"/>
</dbReference>
<dbReference type="PROSITE" id="PS51349">
    <property type="entry name" value="FMN_HYDROXY_ACID_DH_2"/>
    <property type="match status" value="1"/>
</dbReference>
<dbReference type="InterPro" id="IPR013785">
    <property type="entry name" value="Aldolase_TIM"/>
</dbReference>
<evidence type="ECO:0000256" key="1">
    <source>
        <dbReference type="ARBA" id="ARBA00001917"/>
    </source>
</evidence>
<dbReference type="InterPro" id="IPR008259">
    <property type="entry name" value="FMN_hydac_DH_AS"/>
</dbReference>
<evidence type="ECO:0000256" key="3">
    <source>
        <dbReference type="ARBA" id="ARBA00024042"/>
    </source>
</evidence>
<protein>
    <submittedName>
        <fullName evidence="5">FMN-dependent dehydrogenase family protein</fullName>
    </submittedName>
</protein>
<evidence type="ECO:0000313" key="6">
    <source>
        <dbReference type="Proteomes" id="UP000078544"/>
    </source>
</evidence>
<dbReference type="InterPro" id="IPR037396">
    <property type="entry name" value="FMN_HAD"/>
</dbReference>
<keyword evidence="2" id="KW-0560">Oxidoreductase</keyword>
<feature type="domain" description="FMN hydroxy acid dehydrogenase" evidence="4">
    <location>
        <begin position="1"/>
        <end position="281"/>
    </location>
</feature>
<dbReference type="InterPro" id="IPR000262">
    <property type="entry name" value="FMN-dep_DH"/>
</dbReference>
<name>A0A167Y533_9HYPO</name>
<dbReference type="Proteomes" id="UP000078544">
    <property type="component" value="Unassembled WGS sequence"/>
</dbReference>
<proteinExistence type="inferred from homology"/>
<organism evidence="5 6">
    <name type="scientific">Moelleriella libera RCEF 2490</name>
    <dbReference type="NCBI Taxonomy" id="1081109"/>
    <lineage>
        <taxon>Eukaryota</taxon>
        <taxon>Fungi</taxon>
        <taxon>Dikarya</taxon>
        <taxon>Ascomycota</taxon>
        <taxon>Pezizomycotina</taxon>
        <taxon>Sordariomycetes</taxon>
        <taxon>Hypocreomycetidae</taxon>
        <taxon>Hypocreales</taxon>
        <taxon>Clavicipitaceae</taxon>
        <taxon>Moelleriella</taxon>
    </lineage>
</organism>
<dbReference type="OrthoDB" id="1925334at2759"/>
<keyword evidence="6" id="KW-1185">Reference proteome</keyword>
<dbReference type="GO" id="GO:0010181">
    <property type="term" value="F:FMN binding"/>
    <property type="evidence" value="ECO:0007669"/>
    <property type="project" value="InterPro"/>
</dbReference>
<dbReference type="CDD" id="cd02809">
    <property type="entry name" value="alpha_hydroxyacid_oxid_FMN"/>
    <property type="match status" value="1"/>
</dbReference>
<dbReference type="Pfam" id="PF01070">
    <property type="entry name" value="FMN_dh"/>
    <property type="match status" value="1"/>
</dbReference>
<evidence type="ECO:0000259" key="4">
    <source>
        <dbReference type="PROSITE" id="PS51349"/>
    </source>
</evidence>
<evidence type="ECO:0000256" key="2">
    <source>
        <dbReference type="ARBA" id="ARBA00023002"/>
    </source>
</evidence>
<sequence>MHKLAHPDGEMAVSRVAAKWNICMALSSYATESLENVAAVGTGNPYAMQICVLRDRDTTLQILKKAAAAGYKAIFLSVDTPVLGRRLNEHRNNFLLPDDMSWPNLLSDGRKEMSNSVGEKADSNPHAFDPTLDWDTVIPWLRANTKLQLWLKGVYTPEDVTLAILHGLDGVIVSNHGGRQLDGVPASLDALRVCAPIAAGRIPIAVDGGIRRGTDIFKAIALGASHCFVGRIPIWGLAYNGQEGVELALKILMYELKVAMSLAGCRTLKDISASHLAVLGTNGVLAKL</sequence>
<gene>
    <name evidence="5" type="ORF">AAL_07097</name>
</gene>
<evidence type="ECO:0000313" key="5">
    <source>
        <dbReference type="EMBL" id="KZZ90871.1"/>
    </source>
</evidence>
<dbReference type="PROSITE" id="PS00557">
    <property type="entry name" value="FMN_HYDROXY_ACID_DH_1"/>
    <property type="match status" value="1"/>
</dbReference>
<comment type="caution">
    <text evidence="5">The sequence shown here is derived from an EMBL/GenBank/DDBJ whole genome shotgun (WGS) entry which is preliminary data.</text>
</comment>
<accession>A0A167Y533</accession>
<dbReference type="Gene3D" id="3.20.20.70">
    <property type="entry name" value="Aldolase class I"/>
    <property type="match status" value="1"/>
</dbReference>
<dbReference type="SUPFAM" id="SSF51395">
    <property type="entry name" value="FMN-linked oxidoreductases"/>
    <property type="match status" value="1"/>
</dbReference>
<comment type="cofactor">
    <cofactor evidence="1">
        <name>FMN</name>
        <dbReference type="ChEBI" id="CHEBI:58210"/>
    </cofactor>
</comment>